<feature type="compositionally biased region" description="Polar residues" evidence="1">
    <location>
        <begin position="1"/>
        <end position="13"/>
    </location>
</feature>
<sequence>MEIANSNGYSTPRYQPRPSHADIQSRTPRMTKLPLCLPFFADKLKYPSSKFQGAPDELSIIGPNLIRKPVEKSEYYKSLESYFKQNELYDSFRMCMLTTLDKNGNTKQTSFLKTPLKNLDPQLLSHLENTTEERNAEHNRNATDEPNLSTWMLTAEEKVEEELRKHRERVWMVAVQNQDYISRTKAL</sequence>
<evidence type="ECO:0000256" key="1">
    <source>
        <dbReference type="SAM" id="MobiDB-lite"/>
    </source>
</evidence>
<keyword evidence="3" id="KW-1185">Reference proteome</keyword>
<dbReference type="EMBL" id="JARK01001376">
    <property type="protein sequence ID" value="EYC14643.1"/>
    <property type="molecule type" value="Genomic_DNA"/>
</dbReference>
<feature type="region of interest" description="Disordered" evidence="1">
    <location>
        <begin position="1"/>
        <end position="26"/>
    </location>
</feature>
<evidence type="ECO:0000313" key="2">
    <source>
        <dbReference type="EMBL" id="EYC14643.1"/>
    </source>
</evidence>
<evidence type="ECO:0000313" key="3">
    <source>
        <dbReference type="Proteomes" id="UP000024635"/>
    </source>
</evidence>
<comment type="caution">
    <text evidence="2">The sequence shown here is derived from an EMBL/GenBank/DDBJ whole genome shotgun (WGS) entry which is preliminary data.</text>
</comment>
<dbReference type="Proteomes" id="UP000024635">
    <property type="component" value="Unassembled WGS sequence"/>
</dbReference>
<name>A0A016UJC6_9BILA</name>
<proteinExistence type="predicted"/>
<protein>
    <submittedName>
        <fullName evidence="2">Uncharacterized protein</fullName>
    </submittedName>
</protein>
<dbReference type="AlphaFoldDB" id="A0A016UJC6"/>
<organism evidence="2 3">
    <name type="scientific">Ancylostoma ceylanicum</name>
    <dbReference type="NCBI Taxonomy" id="53326"/>
    <lineage>
        <taxon>Eukaryota</taxon>
        <taxon>Metazoa</taxon>
        <taxon>Ecdysozoa</taxon>
        <taxon>Nematoda</taxon>
        <taxon>Chromadorea</taxon>
        <taxon>Rhabditida</taxon>
        <taxon>Rhabditina</taxon>
        <taxon>Rhabditomorpha</taxon>
        <taxon>Strongyloidea</taxon>
        <taxon>Ancylostomatidae</taxon>
        <taxon>Ancylostomatinae</taxon>
        <taxon>Ancylostoma</taxon>
    </lineage>
</organism>
<reference evidence="3" key="1">
    <citation type="journal article" date="2015" name="Nat. Genet.">
        <title>The genome and transcriptome of the zoonotic hookworm Ancylostoma ceylanicum identify infection-specific gene families.</title>
        <authorList>
            <person name="Schwarz E.M."/>
            <person name="Hu Y."/>
            <person name="Antoshechkin I."/>
            <person name="Miller M.M."/>
            <person name="Sternberg P.W."/>
            <person name="Aroian R.V."/>
        </authorList>
    </citation>
    <scope>NUCLEOTIDE SEQUENCE</scope>
    <source>
        <strain evidence="3">HY135</strain>
    </source>
</reference>
<accession>A0A016UJC6</accession>
<gene>
    <name evidence="2" type="primary">Acey_s0040.g320</name>
    <name evidence="2" type="ORF">Y032_0040g320</name>
</gene>